<feature type="compositionally biased region" description="Polar residues" evidence="1">
    <location>
        <begin position="87"/>
        <end position="96"/>
    </location>
</feature>
<feature type="compositionally biased region" description="Low complexity" evidence="1">
    <location>
        <begin position="38"/>
        <end position="53"/>
    </location>
</feature>
<evidence type="ECO:0000313" key="2">
    <source>
        <dbReference type="EMBL" id="CAB4909326.1"/>
    </source>
</evidence>
<dbReference type="AlphaFoldDB" id="A0A6J7GQT5"/>
<evidence type="ECO:0000256" key="1">
    <source>
        <dbReference type="SAM" id="MobiDB-lite"/>
    </source>
</evidence>
<reference evidence="2" key="1">
    <citation type="submission" date="2020-05" db="EMBL/GenBank/DDBJ databases">
        <authorList>
            <person name="Chiriac C."/>
            <person name="Salcher M."/>
            <person name="Ghai R."/>
            <person name="Kavagutti S V."/>
        </authorList>
    </citation>
    <scope>NUCLEOTIDE SEQUENCE</scope>
</reference>
<sequence>MNLLRITAVCAAGALVMFGVTACGTAVQAPNSVGGPRATSSISASPSIESSTPLGPEKSQESTSPSARDNRPLKDSPSPKPAKQKTESPATDSNCTPGYDPCLINNGGDYDCAGGSGNGPNYAPRVNVTGPDIYGLDGDGNGIGCQ</sequence>
<feature type="region of interest" description="Disordered" evidence="1">
    <location>
        <begin position="28"/>
        <end position="98"/>
    </location>
</feature>
<accession>A0A6J7GQT5</accession>
<dbReference type="PROSITE" id="PS51257">
    <property type="entry name" value="PROKAR_LIPOPROTEIN"/>
    <property type="match status" value="1"/>
</dbReference>
<dbReference type="EMBL" id="CAFBMR010000017">
    <property type="protein sequence ID" value="CAB4909326.1"/>
    <property type="molecule type" value="Genomic_DNA"/>
</dbReference>
<proteinExistence type="predicted"/>
<gene>
    <name evidence="2" type="ORF">UFOPK3610_00670</name>
</gene>
<feature type="region of interest" description="Disordered" evidence="1">
    <location>
        <begin position="113"/>
        <end position="146"/>
    </location>
</feature>
<protein>
    <submittedName>
        <fullName evidence="2">Unannotated protein</fullName>
    </submittedName>
</protein>
<name>A0A6J7GQT5_9ZZZZ</name>
<organism evidence="2">
    <name type="scientific">freshwater metagenome</name>
    <dbReference type="NCBI Taxonomy" id="449393"/>
    <lineage>
        <taxon>unclassified sequences</taxon>
        <taxon>metagenomes</taxon>
        <taxon>ecological metagenomes</taxon>
    </lineage>
</organism>
<feature type="compositionally biased region" description="Gly residues" evidence="1">
    <location>
        <begin position="137"/>
        <end position="146"/>
    </location>
</feature>